<dbReference type="Gene3D" id="6.10.340.10">
    <property type="match status" value="1"/>
</dbReference>
<keyword evidence="10" id="KW-0902">Two-component regulatory system</keyword>
<evidence type="ECO:0000313" key="15">
    <source>
        <dbReference type="Proteomes" id="UP000233375"/>
    </source>
</evidence>
<dbReference type="EMBL" id="PISE01000001">
    <property type="protein sequence ID" value="PKG25657.1"/>
    <property type="molecule type" value="Genomic_DNA"/>
</dbReference>
<keyword evidence="11 12" id="KW-0472">Membrane</keyword>
<proteinExistence type="predicted"/>
<dbReference type="InterPro" id="IPR036890">
    <property type="entry name" value="HATPase_C_sf"/>
</dbReference>
<dbReference type="SUPFAM" id="SSF55874">
    <property type="entry name" value="ATPase domain of HSP90 chaperone/DNA topoisomerase II/histidine kinase"/>
    <property type="match status" value="1"/>
</dbReference>
<dbReference type="GO" id="GO:0005886">
    <property type="term" value="C:plasma membrane"/>
    <property type="evidence" value="ECO:0007669"/>
    <property type="project" value="UniProtKB-SubCell"/>
</dbReference>
<dbReference type="Pfam" id="PF06580">
    <property type="entry name" value="His_kinase"/>
    <property type="match status" value="1"/>
</dbReference>
<dbReference type="InterPro" id="IPR033479">
    <property type="entry name" value="dCache_1"/>
</dbReference>
<dbReference type="Pfam" id="PF00672">
    <property type="entry name" value="HAMP"/>
    <property type="match status" value="1"/>
</dbReference>
<evidence type="ECO:0000256" key="5">
    <source>
        <dbReference type="ARBA" id="ARBA00022692"/>
    </source>
</evidence>
<dbReference type="Gene3D" id="3.30.450.20">
    <property type="entry name" value="PAS domain"/>
    <property type="match status" value="2"/>
</dbReference>
<organism evidence="14 15">
    <name type="scientific">Niallia nealsonii</name>
    <dbReference type="NCBI Taxonomy" id="115979"/>
    <lineage>
        <taxon>Bacteria</taxon>
        <taxon>Bacillati</taxon>
        <taxon>Bacillota</taxon>
        <taxon>Bacilli</taxon>
        <taxon>Bacillales</taxon>
        <taxon>Bacillaceae</taxon>
        <taxon>Niallia</taxon>
    </lineage>
</organism>
<dbReference type="GO" id="GO:0000155">
    <property type="term" value="F:phosphorelay sensor kinase activity"/>
    <property type="evidence" value="ECO:0007669"/>
    <property type="project" value="InterPro"/>
</dbReference>
<evidence type="ECO:0000256" key="6">
    <source>
        <dbReference type="ARBA" id="ARBA00022741"/>
    </source>
</evidence>
<name>A0A2N0Z823_9BACI</name>
<evidence type="ECO:0000256" key="11">
    <source>
        <dbReference type="ARBA" id="ARBA00023136"/>
    </source>
</evidence>
<feature type="transmembrane region" description="Helical" evidence="12">
    <location>
        <begin position="12"/>
        <end position="34"/>
    </location>
</feature>
<evidence type="ECO:0000256" key="4">
    <source>
        <dbReference type="ARBA" id="ARBA00022679"/>
    </source>
</evidence>
<keyword evidence="9 12" id="KW-1133">Transmembrane helix</keyword>
<dbReference type="PROSITE" id="PS50885">
    <property type="entry name" value="HAMP"/>
    <property type="match status" value="1"/>
</dbReference>
<dbReference type="AlphaFoldDB" id="A0A2N0Z823"/>
<dbReference type="InterPro" id="IPR010559">
    <property type="entry name" value="Sig_transdc_His_kin_internal"/>
</dbReference>
<keyword evidence="7 14" id="KW-0418">Kinase</keyword>
<evidence type="ECO:0000256" key="2">
    <source>
        <dbReference type="ARBA" id="ARBA00022475"/>
    </source>
</evidence>
<dbReference type="SUPFAM" id="SSF158472">
    <property type="entry name" value="HAMP domain-like"/>
    <property type="match status" value="1"/>
</dbReference>
<gene>
    <name evidence="14" type="ORF">CWS01_00040</name>
</gene>
<dbReference type="RefSeq" id="WP_101174936.1">
    <property type="nucleotide sequence ID" value="NZ_PISE01000001.1"/>
</dbReference>
<accession>A0A2N0Z823</accession>
<evidence type="ECO:0000259" key="13">
    <source>
        <dbReference type="PROSITE" id="PS50885"/>
    </source>
</evidence>
<evidence type="ECO:0000256" key="3">
    <source>
        <dbReference type="ARBA" id="ARBA00022553"/>
    </source>
</evidence>
<dbReference type="Proteomes" id="UP000233375">
    <property type="component" value="Unassembled WGS sequence"/>
</dbReference>
<sequence>MNFTYSLRLKLTIFYFFIIVIPVLIISFAMPRYYQYLLAKETKKLTEDTLTSLSNNIQSYLDELSRLTITPYLNEDILSAISNVSSNNYKKADPSIQLAVNRALYNTLPKYLDFTREEVQSILLVTTNGAPFLQTRFKDNVVSNYDFTSQDWYIRAQENNGKVVFIPPHFQKYIEGETQKKVISAARLIRDPISQKPLAVLLADADNSAFEKLFRGIDFNNKGSIMTVMDSSGELFFSSKDISNSIKKDIFANKKNIQVNDHSYTTVSKVIKPGNWKIIVLLSNKELAAKTRLLFIIGAIFACIGFIVTFFLFYFLSNWIIRPFKDMVQVMEKVEKGNFDVSLAIQGTDEVAQLKKAFNSMIFQINDLINREYRAVLNQRNAEFKALQSQIQPHFLYNTLNGFIGLNRIGDKKTLERAILSLSSMLRYSLHHSNEATIADEFSFLKQYCLLQKLRFQDRMEVEIYCEEGAANLMIPKLLLQPFVENSIIHGIEPSDHCCKICISAQIIEKETQKYLQIIISDNGIGFNLNKTKEKQSIGLSNSQERLKLFQPESLLVLKSEIGAGTTITIEILQGEWQNESADY</sequence>
<reference evidence="14 15" key="1">
    <citation type="journal article" date="2003" name="Int. J. Syst. Evol. Microbiol.">
        <title>Bacillus nealsonii sp. nov., isolated from a spacecraft-assembly facility, whose spores are gamma-radiation resistant.</title>
        <authorList>
            <person name="Venkateswaran K."/>
            <person name="Kempf M."/>
            <person name="Chen F."/>
            <person name="Satomi M."/>
            <person name="Nicholson W."/>
            <person name="Kern R."/>
        </authorList>
    </citation>
    <scope>NUCLEOTIDE SEQUENCE [LARGE SCALE GENOMIC DNA]</scope>
    <source>
        <strain evidence="14 15">FO-92</strain>
    </source>
</reference>
<evidence type="ECO:0000256" key="9">
    <source>
        <dbReference type="ARBA" id="ARBA00022989"/>
    </source>
</evidence>
<dbReference type="InterPro" id="IPR003660">
    <property type="entry name" value="HAMP_dom"/>
</dbReference>
<feature type="domain" description="HAMP" evidence="13">
    <location>
        <begin position="318"/>
        <end position="370"/>
    </location>
</feature>
<dbReference type="CDD" id="cd06225">
    <property type="entry name" value="HAMP"/>
    <property type="match status" value="1"/>
</dbReference>
<dbReference type="InterPro" id="IPR050640">
    <property type="entry name" value="Bact_2-comp_sensor_kinase"/>
</dbReference>
<dbReference type="CDD" id="cd18773">
    <property type="entry name" value="PDC1_HK_sensor"/>
    <property type="match status" value="1"/>
</dbReference>
<evidence type="ECO:0000256" key="8">
    <source>
        <dbReference type="ARBA" id="ARBA00022840"/>
    </source>
</evidence>
<dbReference type="SMART" id="SM00304">
    <property type="entry name" value="HAMP"/>
    <property type="match status" value="1"/>
</dbReference>
<evidence type="ECO:0000256" key="1">
    <source>
        <dbReference type="ARBA" id="ARBA00004651"/>
    </source>
</evidence>
<comment type="caution">
    <text evidence="14">The sequence shown here is derived from an EMBL/GenBank/DDBJ whole genome shotgun (WGS) entry which is preliminary data.</text>
</comment>
<feature type="transmembrane region" description="Helical" evidence="12">
    <location>
        <begin position="293"/>
        <end position="316"/>
    </location>
</feature>
<dbReference type="Pfam" id="PF02743">
    <property type="entry name" value="dCache_1"/>
    <property type="match status" value="1"/>
</dbReference>
<evidence type="ECO:0000313" key="14">
    <source>
        <dbReference type="EMBL" id="PKG25657.1"/>
    </source>
</evidence>
<evidence type="ECO:0000256" key="7">
    <source>
        <dbReference type="ARBA" id="ARBA00022777"/>
    </source>
</evidence>
<dbReference type="Gene3D" id="3.30.565.10">
    <property type="entry name" value="Histidine kinase-like ATPase, C-terminal domain"/>
    <property type="match status" value="1"/>
</dbReference>
<comment type="subcellular location">
    <subcellularLocation>
        <location evidence="1">Cell membrane</location>
        <topology evidence="1">Multi-pass membrane protein</topology>
    </subcellularLocation>
</comment>
<keyword evidence="15" id="KW-1185">Reference proteome</keyword>
<dbReference type="GO" id="GO:0005524">
    <property type="term" value="F:ATP binding"/>
    <property type="evidence" value="ECO:0007669"/>
    <property type="project" value="UniProtKB-KW"/>
</dbReference>
<keyword evidence="3" id="KW-0597">Phosphoprotein</keyword>
<dbReference type="PANTHER" id="PTHR34220">
    <property type="entry name" value="SENSOR HISTIDINE KINASE YPDA"/>
    <property type="match status" value="1"/>
</dbReference>
<keyword evidence="8" id="KW-0067">ATP-binding</keyword>
<evidence type="ECO:0000256" key="10">
    <source>
        <dbReference type="ARBA" id="ARBA00023012"/>
    </source>
</evidence>
<keyword evidence="6" id="KW-0547">Nucleotide-binding</keyword>
<protein>
    <submittedName>
        <fullName evidence="14">Two-component sensor histidine kinase</fullName>
    </submittedName>
</protein>
<keyword evidence="5 12" id="KW-0812">Transmembrane</keyword>
<dbReference type="PANTHER" id="PTHR34220:SF11">
    <property type="entry name" value="SENSOR PROTEIN KINASE HPTS"/>
    <property type="match status" value="1"/>
</dbReference>
<dbReference type="OrthoDB" id="9776552at2"/>
<keyword evidence="4" id="KW-0808">Transferase</keyword>
<evidence type="ECO:0000256" key="12">
    <source>
        <dbReference type="SAM" id="Phobius"/>
    </source>
</evidence>
<keyword evidence="2" id="KW-1003">Cell membrane</keyword>